<dbReference type="AlphaFoldDB" id="A0A8C9DFY8"/>
<name>A0A8C9DFY8_PROSS</name>
<evidence type="ECO:0000313" key="2">
    <source>
        <dbReference type="Proteomes" id="UP000694414"/>
    </source>
</evidence>
<dbReference type="GeneTree" id="ENSGT00930000152993"/>
<protein>
    <submittedName>
        <fullName evidence="1">Uncharacterized protein</fullName>
    </submittedName>
</protein>
<proteinExistence type="predicted"/>
<evidence type="ECO:0000313" key="1">
    <source>
        <dbReference type="Ensembl" id="ENSPSMP00000006401.1"/>
    </source>
</evidence>
<dbReference type="Ensembl" id="ENSPSMT00000007557.1">
    <property type="protein sequence ID" value="ENSPSMP00000006401.1"/>
    <property type="gene ID" value="ENSPSMG00000004826.1"/>
</dbReference>
<reference evidence="1" key="1">
    <citation type="submission" date="2025-08" db="UniProtKB">
        <authorList>
            <consortium name="Ensembl"/>
        </authorList>
    </citation>
    <scope>IDENTIFICATION</scope>
</reference>
<accession>A0A8C9DFY8</accession>
<dbReference type="Proteomes" id="UP000694414">
    <property type="component" value="Unplaced"/>
</dbReference>
<keyword evidence="2" id="KW-1185">Reference proteome</keyword>
<reference evidence="1" key="2">
    <citation type="submission" date="2025-09" db="UniProtKB">
        <authorList>
            <consortium name="Ensembl"/>
        </authorList>
    </citation>
    <scope>IDENTIFICATION</scope>
</reference>
<sequence length="89" mass="9772">MPEPSQFTFSISICGAWILSYSGCLSKDAPASITFSVLLCIPLKSIYSCRLFTSSLQLSALYHIIDQSILGGHLRLGQRELGQESSCRE</sequence>
<organism evidence="1 2">
    <name type="scientific">Prolemur simus</name>
    <name type="common">Greater bamboo lemur</name>
    <name type="synonym">Hapalemur simus</name>
    <dbReference type="NCBI Taxonomy" id="1328070"/>
    <lineage>
        <taxon>Eukaryota</taxon>
        <taxon>Metazoa</taxon>
        <taxon>Chordata</taxon>
        <taxon>Craniata</taxon>
        <taxon>Vertebrata</taxon>
        <taxon>Euteleostomi</taxon>
        <taxon>Mammalia</taxon>
        <taxon>Eutheria</taxon>
        <taxon>Euarchontoglires</taxon>
        <taxon>Primates</taxon>
        <taxon>Strepsirrhini</taxon>
        <taxon>Lemuriformes</taxon>
        <taxon>Lemuridae</taxon>
        <taxon>Prolemur</taxon>
    </lineage>
</organism>